<accession>A0ABW5J6U4</accession>
<reference evidence="3" key="1">
    <citation type="journal article" date="2019" name="Int. J. Syst. Evol. Microbiol.">
        <title>The Global Catalogue of Microorganisms (GCM) 10K type strain sequencing project: providing services to taxonomists for standard genome sequencing and annotation.</title>
        <authorList>
            <consortium name="The Broad Institute Genomics Platform"/>
            <consortium name="The Broad Institute Genome Sequencing Center for Infectious Disease"/>
            <person name="Wu L."/>
            <person name="Ma J."/>
        </authorList>
    </citation>
    <scope>NUCLEOTIDE SEQUENCE [LARGE SCALE GENOMIC DNA]</scope>
    <source>
        <strain evidence="3">KCTC 52344</strain>
    </source>
</reference>
<dbReference type="InterPro" id="IPR016040">
    <property type="entry name" value="NAD(P)-bd_dom"/>
</dbReference>
<feature type="domain" description="NAD(P)-binding" evidence="1">
    <location>
        <begin position="7"/>
        <end position="202"/>
    </location>
</feature>
<dbReference type="PANTHER" id="PTHR43355:SF2">
    <property type="entry name" value="FLAVIN REDUCTASE (NADPH)"/>
    <property type="match status" value="1"/>
</dbReference>
<dbReference type="PANTHER" id="PTHR43355">
    <property type="entry name" value="FLAVIN REDUCTASE (NADPH)"/>
    <property type="match status" value="1"/>
</dbReference>
<dbReference type="EMBL" id="JBHULC010000011">
    <property type="protein sequence ID" value="MFD2521771.1"/>
    <property type="molecule type" value="Genomic_DNA"/>
</dbReference>
<sequence>MKIAVIGATGFVGPKILDELLSRGHEVLGISRKNIVSDNPNLTYAAQDILNTNALAETLKGCDAVISAFNPGRPNPNAYHDYLTGAKAVLEAVKQSGVRRFITIGGAGSLYVADDVQLVDTPDFPKDFVPEASAARDFLNVLKEETALDWVFFSPAIEMHPGIKIGRTGKYRLGKDNPVFNDAHRSQLSVEDLAVVIADEVENAKHHKERFTAAY</sequence>
<dbReference type="Pfam" id="PF13460">
    <property type="entry name" value="NAD_binding_10"/>
    <property type="match status" value="1"/>
</dbReference>
<gene>
    <name evidence="2" type="ORF">ACFSR2_12815</name>
</gene>
<protein>
    <submittedName>
        <fullName evidence="2">NAD(P)-dependent oxidoreductase</fullName>
    </submittedName>
</protein>
<dbReference type="CDD" id="cd05244">
    <property type="entry name" value="BVR-B_like_SDR_a"/>
    <property type="match status" value="1"/>
</dbReference>
<dbReference type="InterPro" id="IPR051606">
    <property type="entry name" value="Polyketide_Oxido-like"/>
</dbReference>
<dbReference type="Gene3D" id="3.40.50.720">
    <property type="entry name" value="NAD(P)-binding Rossmann-like Domain"/>
    <property type="match status" value="1"/>
</dbReference>
<organism evidence="2 3">
    <name type="scientific">Emticicia soli</name>
    <dbReference type="NCBI Taxonomy" id="2027878"/>
    <lineage>
        <taxon>Bacteria</taxon>
        <taxon>Pseudomonadati</taxon>
        <taxon>Bacteroidota</taxon>
        <taxon>Cytophagia</taxon>
        <taxon>Cytophagales</taxon>
        <taxon>Leadbetterellaceae</taxon>
        <taxon>Emticicia</taxon>
    </lineage>
</organism>
<dbReference type="RefSeq" id="WP_340236046.1">
    <property type="nucleotide sequence ID" value="NZ_JBBEWC010000005.1"/>
</dbReference>
<keyword evidence="3" id="KW-1185">Reference proteome</keyword>
<proteinExistence type="predicted"/>
<evidence type="ECO:0000259" key="1">
    <source>
        <dbReference type="Pfam" id="PF13460"/>
    </source>
</evidence>
<name>A0ABW5J6U4_9BACT</name>
<comment type="caution">
    <text evidence="2">The sequence shown here is derived from an EMBL/GenBank/DDBJ whole genome shotgun (WGS) entry which is preliminary data.</text>
</comment>
<dbReference type="InterPro" id="IPR036291">
    <property type="entry name" value="NAD(P)-bd_dom_sf"/>
</dbReference>
<dbReference type="SUPFAM" id="SSF51735">
    <property type="entry name" value="NAD(P)-binding Rossmann-fold domains"/>
    <property type="match status" value="1"/>
</dbReference>
<evidence type="ECO:0000313" key="2">
    <source>
        <dbReference type="EMBL" id="MFD2521771.1"/>
    </source>
</evidence>
<dbReference type="Proteomes" id="UP001597510">
    <property type="component" value="Unassembled WGS sequence"/>
</dbReference>
<evidence type="ECO:0000313" key="3">
    <source>
        <dbReference type="Proteomes" id="UP001597510"/>
    </source>
</evidence>